<organism evidence="1">
    <name type="scientific">Podoviridae sp. ctHm32</name>
    <dbReference type="NCBI Taxonomy" id="2826549"/>
    <lineage>
        <taxon>Viruses</taxon>
        <taxon>Duplodnaviria</taxon>
        <taxon>Heunggongvirae</taxon>
        <taxon>Uroviricota</taxon>
        <taxon>Caudoviricetes</taxon>
    </lineage>
</organism>
<reference evidence="1" key="1">
    <citation type="journal article" date="2021" name="Proc. Natl. Acad. Sci. U.S.A.">
        <title>A Catalog of Tens of Thousands of Viruses from Human Metagenomes Reveals Hidden Associations with Chronic Diseases.</title>
        <authorList>
            <person name="Tisza M.J."/>
            <person name="Buck C.B."/>
        </authorList>
    </citation>
    <scope>NUCLEOTIDE SEQUENCE</scope>
    <source>
        <strain evidence="1">CtHm32</strain>
    </source>
</reference>
<protein>
    <submittedName>
        <fullName evidence="1">Portal protein</fullName>
    </submittedName>
</protein>
<dbReference type="InterPro" id="IPR032427">
    <property type="entry name" value="P22_portal"/>
</dbReference>
<evidence type="ECO:0000313" key="1">
    <source>
        <dbReference type="EMBL" id="DAD89148.1"/>
    </source>
</evidence>
<dbReference type="EMBL" id="BK015054">
    <property type="protein sequence ID" value="DAD89148.1"/>
    <property type="molecule type" value="Genomic_DNA"/>
</dbReference>
<dbReference type="Pfam" id="PF16510">
    <property type="entry name" value="P22_portal"/>
    <property type="match status" value="1"/>
</dbReference>
<accession>A0A8S5N3X9</accession>
<name>A0A8S5N3X9_9CAUD</name>
<proteinExistence type="predicted"/>
<sequence length="641" mass="74139">MNRKFYNRRLKPGVERGGRTRSAISLTKATDVLKEAENAWWGLSEVRKKAARSQMYGFEDQWGDLVIDPASGKKVTESAYIRSQGKVPLKNNVIRPILKNIDGQFRNNQTKPVCVVRDKRESKIGEMMSIAIEYCHQINETTEMDAASLTNLMLSGLCAQRVEYGMNPAKQNLDVWVYPTNTYRLFFNTDIEDPRTWDLRIIGEMYDMTLSDIVAAFARDKTTCDDIYRIYGDHNGATWADSFGLQGDQNKNMDFYMPSRPDLCRVILVWKKESREALFCRDLLSGEWWYSNLSDRKSIDVLNKQRMEEALANGMDPEDVLLVEYTYSIEQYWYYRYMTPFGDVLQEGRSPYWHKEHNYILNIYPFVNGKVFNFVDDFIDQQKYINRTLTMIDFIRSSTAKGLLIVDEDAFQGMSREQIVDEYVRYNGVLFVRLKQGQNIQNIVHQYNGSAAVAGDYELLNLQLKLINDISGVNSAMQGQTPSSNTPSSLYAQQVQNSSMNVKGLLDSFRNFQKKRDNKVMKTIQQFYTSARYIDLAGSDYSKESKWYDLEKVQDSEIDVYITEGSNTPVYQMVMNEFLMELYKNQAINVKQLLENSSLPFAERILESIKRDEAEMLQAQEEGRMAQLQGIPSEIIGQIRA</sequence>